<keyword evidence="1" id="KW-1133">Transmembrane helix</keyword>
<feature type="transmembrane region" description="Helical" evidence="1">
    <location>
        <begin position="12"/>
        <end position="33"/>
    </location>
</feature>
<sequence>MAKILRRIAPFAAGVGLPWGAEVLFFAIAHPPFPAARCGELVLLERKRGKSDLYPFYLLCIYFCPAATSRRQILHRV</sequence>
<keyword evidence="1" id="KW-0812">Transmembrane</keyword>
<name>A0A645F1S6_9ZZZZ</name>
<comment type="caution">
    <text evidence="2">The sequence shown here is derived from an EMBL/GenBank/DDBJ whole genome shotgun (WGS) entry which is preliminary data.</text>
</comment>
<evidence type="ECO:0000256" key="1">
    <source>
        <dbReference type="SAM" id="Phobius"/>
    </source>
</evidence>
<organism evidence="2">
    <name type="scientific">bioreactor metagenome</name>
    <dbReference type="NCBI Taxonomy" id="1076179"/>
    <lineage>
        <taxon>unclassified sequences</taxon>
        <taxon>metagenomes</taxon>
        <taxon>ecological metagenomes</taxon>
    </lineage>
</organism>
<gene>
    <name evidence="2" type="ORF">SDC9_154991</name>
</gene>
<evidence type="ECO:0000313" key="2">
    <source>
        <dbReference type="EMBL" id="MPN07720.1"/>
    </source>
</evidence>
<proteinExistence type="predicted"/>
<keyword evidence="1" id="KW-0472">Membrane</keyword>
<dbReference type="AlphaFoldDB" id="A0A645F1S6"/>
<protein>
    <submittedName>
        <fullName evidence="2">Uncharacterized protein</fullName>
    </submittedName>
</protein>
<reference evidence="2" key="1">
    <citation type="submission" date="2019-08" db="EMBL/GenBank/DDBJ databases">
        <authorList>
            <person name="Kucharzyk K."/>
            <person name="Murdoch R.W."/>
            <person name="Higgins S."/>
            <person name="Loffler F."/>
        </authorList>
    </citation>
    <scope>NUCLEOTIDE SEQUENCE</scope>
</reference>
<dbReference type="EMBL" id="VSSQ01053726">
    <property type="protein sequence ID" value="MPN07720.1"/>
    <property type="molecule type" value="Genomic_DNA"/>
</dbReference>
<accession>A0A645F1S6</accession>